<gene>
    <name evidence="2" type="ORF">HIJ39_17655</name>
</gene>
<dbReference type="Proteomes" id="UP000533476">
    <property type="component" value="Unassembled WGS sequence"/>
</dbReference>
<sequence length="349" mass="37812">MKRWAGGILVALGLLLAGRVAWFHLHSDTVGHRLVHQYIHAETVGLTKSYSTLPSGVIGVLSIPSLQEKAPIVAGTDMGQLAVGVGHLTDSVMPGQPGTSVLAGHNVTWFHRLNQLKVGEAFFVREGRYRYAFRIERKAIVPQGTPVLNSRRPTVVLESCYPMNALYFTPYRYLIWAREVGVSTIYGTPQVSFGKTYAAAGIPAALKAQGLTRSSNDLPMGQLQFKGTPSLNLMQSNAPLSAAEATTTLYFAAVHTLLQHRLLWGQNLGIPASSALWRVIQPGDLVAYLGRANESLGVVANQICSTQLAVKIAVTSPRGARRVVLLLLDGKVKGHQVWAARWVVIPSHS</sequence>
<dbReference type="InterPro" id="IPR005754">
    <property type="entry name" value="Sortase"/>
</dbReference>
<organism evidence="2 3">
    <name type="scientific">Sulfobacillus harzensis</name>
    <dbReference type="NCBI Taxonomy" id="2729629"/>
    <lineage>
        <taxon>Bacteria</taxon>
        <taxon>Bacillati</taxon>
        <taxon>Bacillota</taxon>
        <taxon>Clostridia</taxon>
        <taxon>Eubacteriales</taxon>
        <taxon>Clostridiales Family XVII. Incertae Sedis</taxon>
        <taxon>Sulfobacillus</taxon>
    </lineage>
</organism>
<dbReference type="Gene3D" id="2.40.260.10">
    <property type="entry name" value="Sortase"/>
    <property type="match status" value="1"/>
</dbReference>
<name>A0A7Y0L6K6_9FIRM</name>
<protein>
    <submittedName>
        <fullName evidence="2">Class D sortase</fullName>
    </submittedName>
</protein>
<accession>A0A7Y0L6K6</accession>
<dbReference type="Pfam" id="PF04203">
    <property type="entry name" value="Sortase"/>
    <property type="match status" value="1"/>
</dbReference>
<dbReference type="EMBL" id="JABBVZ010000088">
    <property type="protein sequence ID" value="NMP24160.1"/>
    <property type="molecule type" value="Genomic_DNA"/>
</dbReference>
<dbReference type="InterPro" id="IPR023365">
    <property type="entry name" value="Sortase_dom-sf"/>
</dbReference>
<comment type="caution">
    <text evidence="2">The sequence shown here is derived from an EMBL/GenBank/DDBJ whole genome shotgun (WGS) entry which is preliminary data.</text>
</comment>
<dbReference type="RefSeq" id="WP_169102033.1">
    <property type="nucleotide sequence ID" value="NZ_JABBVZ010000088.1"/>
</dbReference>
<evidence type="ECO:0000256" key="1">
    <source>
        <dbReference type="ARBA" id="ARBA00022801"/>
    </source>
</evidence>
<dbReference type="CDD" id="cd05828">
    <property type="entry name" value="Sortase_D_1"/>
    <property type="match status" value="1"/>
</dbReference>
<proteinExistence type="predicted"/>
<evidence type="ECO:0000313" key="3">
    <source>
        <dbReference type="Proteomes" id="UP000533476"/>
    </source>
</evidence>
<keyword evidence="3" id="KW-1185">Reference proteome</keyword>
<evidence type="ECO:0000313" key="2">
    <source>
        <dbReference type="EMBL" id="NMP24160.1"/>
    </source>
</evidence>
<dbReference type="GO" id="GO:0016787">
    <property type="term" value="F:hydrolase activity"/>
    <property type="evidence" value="ECO:0007669"/>
    <property type="project" value="UniProtKB-KW"/>
</dbReference>
<dbReference type="AlphaFoldDB" id="A0A7Y0L6K6"/>
<dbReference type="InterPro" id="IPR041999">
    <property type="entry name" value="Sortase_D_1"/>
</dbReference>
<dbReference type="NCBIfam" id="TIGR01076">
    <property type="entry name" value="sortase_fam"/>
    <property type="match status" value="1"/>
</dbReference>
<reference evidence="2 3" key="1">
    <citation type="submission" date="2020-04" db="EMBL/GenBank/DDBJ databases">
        <authorList>
            <person name="Zhang R."/>
            <person name="Schippers A."/>
        </authorList>
    </citation>
    <scope>NUCLEOTIDE SEQUENCE [LARGE SCALE GENOMIC DNA]</scope>
    <source>
        <strain evidence="2 3">DSM 109850</strain>
    </source>
</reference>
<keyword evidence="1" id="KW-0378">Hydrolase</keyword>
<dbReference type="SUPFAM" id="SSF63817">
    <property type="entry name" value="Sortase"/>
    <property type="match status" value="1"/>
</dbReference>